<proteinExistence type="predicted"/>
<dbReference type="Proteomes" id="UP001055811">
    <property type="component" value="Linkage Group LG03"/>
</dbReference>
<organism evidence="1 2">
    <name type="scientific">Cichorium intybus</name>
    <name type="common">Chicory</name>
    <dbReference type="NCBI Taxonomy" id="13427"/>
    <lineage>
        <taxon>Eukaryota</taxon>
        <taxon>Viridiplantae</taxon>
        <taxon>Streptophyta</taxon>
        <taxon>Embryophyta</taxon>
        <taxon>Tracheophyta</taxon>
        <taxon>Spermatophyta</taxon>
        <taxon>Magnoliopsida</taxon>
        <taxon>eudicotyledons</taxon>
        <taxon>Gunneridae</taxon>
        <taxon>Pentapetalae</taxon>
        <taxon>asterids</taxon>
        <taxon>campanulids</taxon>
        <taxon>Asterales</taxon>
        <taxon>Asteraceae</taxon>
        <taxon>Cichorioideae</taxon>
        <taxon>Cichorieae</taxon>
        <taxon>Cichoriinae</taxon>
        <taxon>Cichorium</taxon>
    </lineage>
</organism>
<gene>
    <name evidence="1" type="ORF">L2E82_19739</name>
</gene>
<keyword evidence="2" id="KW-1185">Reference proteome</keyword>
<dbReference type="EMBL" id="CM042011">
    <property type="protein sequence ID" value="KAI3768902.1"/>
    <property type="molecule type" value="Genomic_DNA"/>
</dbReference>
<accession>A0ACB9FCL6</accession>
<evidence type="ECO:0000313" key="2">
    <source>
        <dbReference type="Proteomes" id="UP001055811"/>
    </source>
</evidence>
<protein>
    <submittedName>
        <fullName evidence="1">Uncharacterized protein</fullName>
    </submittedName>
</protein>
<evidence type="ECO:0000313" key="1">
    <source>
        <dbReference type="EMBL" id="KAI3768902.1"/>
    </source>
</evidence>
<name>A0ACB9FCL6_CICIN</name>
<sequence length="330" mass="37226">MHKELTEKFRKQERIERREVVKAFTNGKPRDGESICNHVQRMQGYVERLRKLEMPVYEDLAVDIVLNSLSSSYDQFMLAYHLNNNQATLAELHRMLRTVEDGMNGKSIPSVSQPVLAIGGGKGKKRKVPPNQNWRKKVHVGSSSSGPRPKASGIAHNANPKEVDCFYCKEKGYWKTSCPRYLQDLKDGKVKPSLASIYTISKNSPSSSSWVLDTGCGFHICSDLQGLKESREVEHGRLNLIMGNRRSSPVTKIGIYSLVLSSGVSLDLLNCCYLPEIARNIISFHALFRQGFQFSFDNINGSISVFQNGVLFLLLYLVMVCMKRYNVLTI</sequence>
<reference evidence="1 2" key="2">
    <citation type="journal article" date="2022" name="Mol. Ecol. Resour.">
        <title>The genomes of chicory, endive, great burdock and yacon provide insights into Asteraceae paleo-polyploidization history and plant inulin production.</title>
        <authorList>
            <person name="Fan W."/>
            <person name="Wang S."/>
            <person name="Wang H."/>
            <person name="Wang A."/>
            <person name="Jiang F."/>
            <person name="Liu H."/>
            <person name="Zhao H."/>
            <person name="Xu D."/>
            <person name="Zhang Y."/>
        </authorList>
    </citation>
    <scope>NUCLEOTIDE SEQUENCE [LARGE SCALE GENOMIC DNA]</scope>
    <source>
        <strain evidence="2">cv. Punajuju</strain>
        <tissue evidence="1">Leaves</tissue>
    </source>
</reference>
<reference evidence="2" key="1">
    <citation type="journal article" date="2022" name="Mol. Ecol. Resour.">
        <title>The genomes of chicory, endive, great burdock and yacon provide insights into Asteraceae palaeo-polyploidization history and plant inulin production.</title>
        <authorList>
            <person name="Fan W."/>
            <person name="Wang S."/>
            <person name="Wang H."/>
            <person name="Wang A."/>
            <person name="Jiang F."/>
            <person name="Liu H."/>
            <person name="Zhao H."/>
            <person name="Xu D."/>
            <person name="Zhang Y."/>
        </authorList>
    </citation>
    <scope>NUCLEOTIDE SEQUENCE [LARGE SCALE GENOMIC DNA]</scope>
    <source>
        <strain evidence="2">cv. Punajuju</strain>
    </source>
</reference>
<comment type="caution">
    <text evidence="1">The sequence shown here is derived from an EMBL/GenBank/DDBJ whole genome shotgun (WGS) entry which is preliminary data.</text>
</comment>